<keyword evidence="1" id="KW-0732">Signal</keyword>
<evidence type="ECO:0000313" key="2">
    <source>
        <dbReference type="EMBL" id="MBC2603687.1"/>
    </source>
</evidence>
<proteinExistence type="predicted"/>
<keyword evidence="3" id="KW-1185">Reference proteome</keyword>
<comment type="caution">
    <text evidence="2">The sequence shown here is derived from an EMBL/GenBank/DDBJ whole genome shotgun (WGS) entry which is preliminary data.</text>
</comment>
<organism evidence="2 3">
    <name type="scientific">Puniceicoccus vermicola</name>
    <dbReference type="NCBI Taxonomy" id="388746"/>
    <lineage>
        <taxon>Bacteria</taxon>
        <taxon>Pseudomonadati</taxon>
        <taxon>Verrucomicrobiota</taxon>
        <taxon>Opitutia</taxon>
        <taxon>Puniceicoccales</taxon>
        <taxon>Puniceicoccaceae</taxon>
        <taxon>Puniceicoccus</taxon>
    </lineage>
</organism>
<evidence type="ECO:0000313" key="3">
    <source>
        <dbReference type="Proteomes" id="UP000525652"/>
    </source>
</evidence>
<feature type="chain" id="PRO_5031131671" description="PEP-CTERM sorting domain-containing protein" evidence="1">
    <location>
        <begin position="26"/>
        <end position="287"/>
    </location>
</feature>
<dbReference type="EMBL" id="JACHVA010000129">
    <property type="protein sequence ID" value="MBC2603687.1"/>
    <property type="molecule type" value="Genomic_DNA"/>
</dbReference>
<feature type="signal peptide" evidence="1">
    <location>
        <begin position="1"/>
        <end position="25"/>
    </location>
</feature>
<reference evidence="2 3" key="1">
    <citation type="submission" date="2020-07" db="EMBL/GenBank/DDBJ databases">
        <authorList>
            <person name="Feng X."/>
        </authorList>
    </citation>
    <scope>NUCLEOTIDE SEQUENCE [LARGE SCALE GENOMIC DNA]</scope>
    <source>
        <strain evidence="2 3">JCM14086</strain>
    </source>
</reference>
<dbReference type="AlphaFoldDB" id="A0A7X1B180"/>
<gene>
    <name evidence="2" type="ORF">H5P30_18040</name>
</gene>
<accession>A0A7X1B180</accession>
<evidence type="ECO:0000256" key="1">
    <source>
        <dbReference type="SAM" id="SignalP"/>
    </source>
</evidence>
<name>A0A7X1B180_9BACT</name>
<dbReference type="RefSeq" id="WP_185694314.1">
    <property type="nucleotide sequence ID" value="NZ_JACHVA010000129.1"/>
</dbReference>
<evidence type="ECO:0008006" key="4">
    <source>
        <dbReference type="Google" id="ProtNLM"/>
    </source>
</evidence>
<dbReference type="Proteomes" id="UP000525652">
    <property type="component" value="Unassembled WGS sequence"/>
</dbReference>
<protein>
    <recommendedName>
        <fullName evidence="4">PEP-CTERM sorting domain-containing protein</fullName>
    </recommendedName>
</protein>
<sequence length="287" mass="29836">MKTTHKASSAIALTLTLLAASSLQGVVVSADFNDLSTGVLQNQAGGSGWTGDWGNTSRIVVVGGDLTAPVATGYALTQVGTPQRVENSEVFLNSRISTRAFGAGQSGEIWFSALMQTTSGNRTGISFNHDNFSIGGPRLEFNGTDVSWIPASGTSGSDSNVVNIGETFLVLGQINLVAGTSKQDSLTVWVNPTLTTNGSLNPDDAVINVTGTEFNTASFTNGLDRVGVMSSIQGSTLDMLYFSDNGGSIAIEDVTGVSGIVIPEPKTYALALGGAFLGWCLINRRKD</sequence>